<evidence type="ECO:0000313" key="1">
    <source>
        <dbReference type="EMBL" id="CCX11807.1"/>
    </source>
</evidence>
<protein>
    <submittedName>
        <fullName evidence="1">Uncharacterized protein</fullName>
    </submittedName>
</protein>
<keyword evidence="2" id="KW-1185">Reference proteome</keyword>
<evidence type="ECO:0000313" key="2">
    <source>
        <dbReference type="Proteomes" id="UP000018144"/>
    </source>
</evidence>
<dbReference type="EMBL" id="HF935648">
    <property type="protein sequence ID" value="CCX11807.1"/>
    <property type="molecule type" value="Genomic_DNA"/>
</dbReference>
<reference evidence="1 2" key="1">
    <citation type="journal article" date="2013" name="PLoS Genet.">
        <title>The genome and development-dependent transcriptomes of Pyronema confluens: a window into fungal evolution.</title>
        <authorList>
            <person name="Traeger S."/>
            <person name="Altegoer F."/>
            <person name="Freitag M."/>
            <person name="Gabaldon T."/>
            <person name="Kempken F."/>
            <person name="Kumar A."/>
            <person name="Marcet-Houben M."/>
            <person name="Poggeler S."/>
            <person name="Stajich J.E."/>
            <person name="Nowrousian M."/>
        </authorList>
    </citation>
    <scope>NUCLEOTIDE SEQUENCE [LARGE SCALE GENOMIC DNA]</scope>
    <source>
        <strain evidence="2">CBS 100304</strain>
        <tissue evidence="1">Vegetative mycelium</tissue>
    </source>
</reference>
<gene>
    <name evidence="1" type="ORF">PCON_11401</name>
</gene>
<proteinExistence type="predicted"/>
<dbReference type="AlphaFoldDB" id="U4LBX9"/>
<dbReference type="Proteomes" id="UP000018144">
    <property type="component" value="Unassembled WGS sequence"/>
</dbReference>
<accession>U4LBX9</accession>
<sequence length="85" mass="9790">MNDHNLLNMSLKKMLTQSNTYRPGRDSNTCTIKTSSIMTSSLTTFFWTPTDMLRLDVFRPTILQQLVRYAGYMVQFGLGYLIMLG</sequence>
<organism evidence="1 2">
    <name type="scientific">Pyronema omphalodes (strain CBS 100304)</name>
    <name type="common">Pyronema confluens</name>
    <dbReference type="NCBI Taxonomy" id="1076935"/>
    <lineage>
        <taxon>Eukaryota</taxon>
        <taxon>Fungi</taxon>
        <taxon>Dikarya</taxon>
        <taxon>Ascomycota</taxon>
        <taxon>Pezizomycotina</taxon>
        <taxon>Pezizomycetes</taxon>
        <taxon>Pezizales</taxon>
        <taxon>Pyronemataceae</taxon>
        <taxon>Pyronema</taxon>
    </lineage>
</organism>
<name>U4LBX9_PYROM</name>